<proteinExistence type="inferred from homology"/>
<dbReference type="Pfam" id="PF04710">
    <property type="entry name" value="Pellino_FHA"/>
    <property type="match status" value="1"/>
</dbReference>
<evidence type="ECO:0000256" key="3">
    <source>
        <dbReference type="SAM" id="MobiDB-lite"/>
    </source>
</evidence>
<dbReference type="InterPro" id="IPR048335">
    <property type="entry name" value="Pellino_RING"/>
</dbReference>
<dbReference type="GO" id="GO:0008592">
    <property type="term" value="P:regulation of Toll signaling pathway"/>
    <property type="evidence" value="ECO:0007669"/>
    <property type="project" value="InterPro"/>
</dbReference>
<evidence type="ECO:0000313" key="7">
    <source>
        <dbReference type="Proteomes" id="UP000276133"/>
    </source>
</evidence>
<evidence type="ECO:0000313" key="6">
    <source>
        <dbReference type="EMBL" id="RNA35043.1"/>
    </source>
</evidence>
<reference evidence="6 7" key="1">
    <citation type="journal article" date="2018" name="Sci. Rep.">
        <title>Genomic signatures of local adaptation to the degree of environmental predictability in rotifers.</title>
        <authorList>
            <person name="Franch-Gras L."/>
            <person name="Hahn C."/>
            <person name="Garcia-Roger E.M."/>
            <person name="Carmona M.J."/>
            <person name="Serra M."/>
            <person name="Gomez A."/>
        </authorList>
    </citation>
    <scope>NUCLEOTIDE SEQUENCE [LARGE SCALE GENOMIC DNA]</scope>
    <source>
        <strain evidence="6">HYR1</strain>
    </source>
</reference>
<accession>A0A3M7SGX1</accession>
<feature type="domain" description="Pellino FHA" evidence="4">
    <location>
        <begin position="109"/>
        <end position="377"/>
    </location>
</feature>
<keyword evidence="2" id="KW-0597">Phosphoprotein</keyword>
<dbReference type="AlphaFoldDB" id="A0A3M7SGX1"/>
<evidence type="ECO:0000259" key="4">
    <source>
        <dbReference type="Pfam" id="PF04710"/>
    </source>
</evidence>
<evidence type="ECO:0000256" key="1">
    <source>
        <dbReference type="ARBA" id="ARBA00005639"/>
    </source>
</evidence>
<feature type="compositionally biased region" description="Low complexity" evidence="3">
    <location>
        <begin position="46"/>
        <end position="72"/>
    </location>
</feature>
<dbReference type="PANTHER" id="PTHR12098">
    <property type="entry name" value="E3 UBIQUITIN-PROTEIN LIGASE PELLINO-RELATED"/>
    <property type="match status" value="1"/>
</dbReference>
<feature type="domain" description="Pellino RING" evidence="5">
    <location>
        <begin position="382"/>
        <end position="540"/>
    </location>
</feature>
<dbReference type="Pfam" id="PF20723">
    <property type="entry name" value="Pellino_RING"/>
    <property type="match status" value="1"/>
</dbReference>
<sequence>MTKSIDLPNIPKLNIRSRSSSREKPATLFVTNAIVRTNSNNKLAHSNESNPSTSTTASSGSYSTSSSFTDSGSHLDANNNSCHINHDLFPKLKETEKFSTPTETRRINATSIKYGELVILGYNGSIPNSNSPRRKSKFVLKRRDLPNGVKPASQHFVQSSQEADNLIQKNPNHSVTYTLSRNQTVVVQYTSDDKTDMFQIGRSSESAIDFIVLDTQVPQVTNCSLKMSNQHQQSTISRFSCRIIVDREYPYTARIYAAGFDASKRIFLGEKATKWTNDKNELDGVTTNGVLIMHPSNGYTAAESKSSEWMEVSVGGAVFSLSETRLAPMLSKSGQASNTNKSNILRDGTLIDLCGATLLWRSIEGLQRTPTKHYLDMNLEYLNHLRPQCPVGLKTLVFASNASHDSNQYEMNSSNSSLNSSDRIPMVYLKCGHVHGNHDWGIKKDNERECPLCRKVGPYVQLVMGVESSLYTDTDMNSANLFKAYAFRPCGHMASEKTCKYWSRIMVPQGTAQGLSSICPFCAVTLCKEQPCVKLIFQEGV</sequence>
<dbReference type="OrthoDB" id="8801906at2759"/>
<evidence type="ECO:0000256" key="2">
    <source>
        <dbReference type="ARBA" id="ARBA00022553"/>
    </source>
</evidence>
<organism evidence="6 7">
    <name type="scientific">Brachionus plicatilis</name>
    <name type="common">Marine rotifer</name>
    <name type="synonym">Brachionus muelleri</name>
    <dbReference type="NCBI Taxonomy" id="10195"/>
    <lineage>
        <taxon>Eukaryota</taxon>
        <taxon>Metazoa</taxon>
        <taxon>Spiralia</taxon>
        <taxon>Gnathifera</taxon>
        <taxon>Rotifera</taxon>
        <taxon>Eurotatoria</taxon>
        <taxon>Monogononta</taxon>
        <taxon>Pseudotrocha</taxon>
        <taxon>Ploima</taxon>
        <taxon>Brachionidae</taxon>
        <taxon>Brachionus</taxon>
    </lineage>
</organism>
<protein>
    <submittedName>
        <fullName evidence="6">E3 ubiquitin-ligase pellino-like</fullName>
    </submittedName>
</protein>
<comment type="caution">
    <text evidence="6">The sequence shown here is derived from an EMBL/GenBank/DDBJ whole genome shotgun (WGS) entry which is preliminary data.</text>
</comment>
<dbReference type="GO" id="GO:0000209">
    <property type="term" value="P:protein polyubiquitination"/>
    <property type="evidence" value="ECO:0007669"/>
    <property type="project" value="InterPro"/>
</dbReference>
<comment type="similarity">
    <text evidence="1">Belongs to the pellino family.</text>
</comment>
<dbReference type="EMBL" id="REGN01001377">
    <property type="protein sequence ID" value="RNA35043.1"/>
    <property type="molecule type" value="Genomic_DNA"/>
</dbReference>
<dbReference type="InterPro" id="IPR006800">
    <property type="entry name" value="Pellino_fam"/>
</dbReference>
<name>A0A3M7SGX1_BRAPC</name>
<dbReference type="PANTHER" id="PTHR12098:SF2">
    <property type="entry name" value="PROTEIN PELLINO"/>
    <property type="match status" value="1"/>
</dbReference>
<feature type="region of interest" description="Disordered" evidence="3">
    <location>
        <begin position="40"/>
        <end position="72"/>
    </location>
</feature>
<dbReference type="InterPro" id="IPR048334">
    <property type="entry name" value="Pellino_FHA"/>
</dbReference>
<dbReference type="STRING" id="10195.A0A3M7SGX1"/>
<evidence type="ECO:0000259" key="5">
    <source>
        <dbReference type="Pfam" id="PF20723"/>
    </source>
</evidence>
<gene>
    <name evidence="6" type="ORF">BpHYR1_025678</name>
</gene>
<dbReference type="GO" id="GO:0061630">
    <property type="term" value="F:ubiquitin protein ligase activity"/>
    <property type="evidence" value="ECO:0007669"/>
    <property type="project" value="InterPro"/>
</dbReference>
<dbReference type="GO" id="GO:0016874">
    <property type="term" value="F:ligase activity"/>
    <property type="evidence" value="ECO:0007669"/>
    <property type="project" value="UniProtKB-KW"/>
</dbReference>
<dbReference type="Proteomes" id="UP000276133">
    <property type="component" value="Unassembled WGS sequence"/>
</dbReference>
<keyword evidence="6" id="KW-0436">Ligase</keyword>
<keyword evidence="7" id="KW-1185">Reference proteome</keyword>